<dbReference type="Proteomes" id="UP000574067">
    <property type="component" value="Unassembled WGS sequence"/>
</dbReference>
<dbReference type="InterPro" id="IPR012312">
    <property type="entry name" value="Hemerythrin-like"/>
</dbReference>
<accession>A0A848F2D3</accession>
<sequence>MDAIELLTGQHRSLEALMKAWMEAEAWQREALFKRVGDELTVHLSSEEQIFYPAVKAHRTEDILLESLEEHLSLKRVMADLLALSPDDPSFEAKFHVLKEQAEHHHKEEEEHLFPKVKQLLEPMARSTLGEQMHGLQQQLKREGDPREAIAEQTDKAAPLE</sequence>
<evidence type="ECO:0000313" key="4">
    <source>
        <dbReference type="Proteomes" id="UP000574067"/>
    </source>
</evidence>
<feature type="domain" description="Hemerythrin-like" evidence="2">
    <location>
        <begin position="3"/>
        <end position="117"/>
    </location>
</feature>
<reference evidence="3 4" key="1">
    <citation type="submission" date="2020-04" db="EMBL/GenBank/DDBJ databases">
        <title>Azohydromonas sp. isolated from soil.</title>
        <authorList>
            <person name="Dahal R.H."/>
        </authorList>
    </citation>
    <scope>NUCLEOTIDE SEQUENCE [LARGE SCALE GENOMIC DNA]</scope>
    <source>
        <strain evidence="3 4">G-1-1-14</strain>
    </source>
</reference>
<gene>
    <name evidence="3" type="ORF">HHL10_01025</name>
</gene>
<dbReference type="PANTHER" id="PTHR35585:SF1">
    <property type="entry name" value="HHE DOMAIN PROTEIN (AFU_ORTHOLOGUE AFUA_4G00730)"/>
    <property type="match status" value="1"/>
</dbReference>
<feature type="region of interest" description="Disordered" evidence="1">
    <location>
        <begin position="124"/>
        <end position="161"/>
    </location>
</feature>
<dbReference type="RefSeq" id="WP_169158477.1">
    <property type="nucleotide sequence ID" value="NZ_JABBFW010000001.1"/>
</dbReference>
<dbReference type="PANTHER" id="PTHR35585">
    <property type="entry name" value="HHE DOMAIN PROTEIN (AFU_ORTHOLOGUE AFUA_4G00730)"/>
    <property type="match status" value="1"/>
</dbReference>
<dbReference type="Gene3D" id="1.20.120.520">
    <property type="entry name" value="nmb1532 protein domain like"/>
    <property type="match status" value="1"/>
</dbReference>
<evidence type="ECO:0000313" key="3">
    <source>
        <dbReference type="EMBL" id="NML13562.1"/>
    </source>
</evidence>
<dbReference type="EMBL" id="JABBFW010000001">
    <property type="protein sequence ID" value="NML13562.1"/>
    <property type="molecule type" value="Genomic_DNA"/>
</dbReference>
<protein>
    <submittedName>
        <fullName evidence="3">Hemerythrin domain-containing protein</fullName>
    </submittedName>
</protein>
<feature type="compositionally biased region" description="Basic and acidic residues" evidence="1">
    <location>
        <begin position="140"/>
        <end position="155"/>
    </location>
</feature>
<comment type="caution">
    <text evidence="3">The sequence shown here is derived from an EMBL/GenBank/DDBJ whole genome shotgun (WGS) entry which is preliminary data.</text>
</comment>
<evidence type="ECO:0000256" key="1">
    <source>
        <dbReference type="SAM" id="MobiDB-lite"/>
    </source>
</evidence>
<name>A0A848F2D3_9BURK</name>
<dbReference type="Pfam" id="PF01814">
    <property type="entry name" value="Hemerythrin"/>
    <property type="match status" value="1"/>
</dbReference>
<keyword evidence="4" id="KW-1185">Reference proteome</keyword>
<proteinExistence type="predicted"/>
<organism evidence="3 4">
    <name type="scientific">Azohydromonas caseinilytica</name>
    <dbReference type="NCBI Taxonomy" id="2728836"/>
    <lineage>
        <taxon>Bacteria</taxon>
        <taxon>Pseudomonadati</taxon>
        <taxon>Pseudomonadota</taxon>
        <taxon>Betaproteobacteria</taxon>
        <taxon>Burkholderiales</taxon>
        <taxon>Sphaerotilaceae</taxon>
        <taxon>Azohydromonas</taxon>
    </lineage>
</organism>
<dbReference type="AlphaFoldDB" id="A0A848F2D3"/>
<evidence type="ECO:0000259" key="2">
    <source>
        <dbReference type="Pfam" id="PF01814"/>
    </source>
</evidence>